<feature type="region of interest" description="Disordered" evidence="1">
    <location>
        <begin position="250"/>
        <end position="272"/>
    </location>
</feature>
<feature type="compositionally biased region" description="Low complexity" evidence="1">
    <location>
        <begin position="192"/>
        <end position="208"/>
    </location>
</feature>
<dbReference type="Proteomes" id="UP000694888">
    <property type="component" value="Unplaced"/>
</dbReference>
<feature type="compositionally biased region" description="Basic residues" evidence="1">
    <location>
        <begin position="1"/>
        <end position="12"/>
    </location>
</feature>
<gene>
    <name evidence="3" type="primary">LOC118478204</name>
</gene>
<name>A0ABM1VXT0_APLCA</name>
<keyword evidence="2" id="KW-1185">Reference proteome</keyword>
<protein>
    <submittedName>
        <fullName evidence="3">Vegetative cell wall protein gp1-like</fullName>
    </submittedName>
</protein>
<proteinExistence type="predicted"/>
<evidence type="ECO:0000313" key="3">
    <source>
        <dbReference type="RefSeq" id="XP_035827223.1"/>
    </source>
</evidence>
<accession>A0ABM1VXT0</accession>
<organism evidence="2 3">
    <name type="scientific">Aplysia californica</name>
    <name type="common">California sea hare</name>
    <dbReference type="NCBI Taxonomy" id="6500"/>
    <lineage>
        <taxon>Eukaryota</taxon>
        <taxon>Metazoa</taxon>
        <taxon>Spiralia</taxon>
        <taxon>Lophotrochozoa</taxon>
        <taxon>Mollusca</taxon>
        <taxon>Gastropoda</taxon>
        <taxon>Heterobranchia</taxon>
        <taxon>Euthyneura</taxon>
        <taxon>Tectipleura</taxon>
        <taxon>Aplysiida</taxon>
        <taxon>Aplysioidea</taxon>
        <taxon>Aplysiidae</taxon>
        <taxon>Aplysia</taxon>
    </lineage>
</organism>
<feature type="region of interest" description="Disordered" evidence="1">
    <location>
        <begin position="1"/>
        <end position="87"/>
    </location>
</feature>
<evidence type="ECO:0000256" key="1">
    <source>
        <dbReference type="SAM" id="MobiDB-lite"/>
    </source>
</evidence>
<sequence>MAKYPYIKRKKTTVGGVKSERANPTSVTGVPGPSSGADKQVNYVTQEAPPKMRPGRTKTYSKTAPVSQPPASAPAVPASGSANLRRDSSLQDIPGSVQIQIEMADGQSAAQGVLIPSNMVPIIAPQLGIQNATAGMQVLLVQEETSSGSMVHVYIIPEGEALAARGAAGDSTVTTTLPAPPPPPAGAPRVTSPAASFTASSSQASAVSGQLPPSPLPTAGVGVARHMVASSSSASLLSSGHNYASKGVSLTLPNEASHPSTAPHSTAGVHPATVPRPAAVQNFSTTSVSPLLRQSTATSASTLVSPPVQQPLPPWQPTMAPMSAQVRQPTIAPMSAQVRQPTIAPMSAQVRQPTMAPMSAQVRQPTIAPISIQVRQPTVAPMSIQVRQPTVAPMSIQVRQPTVAPMSTQVRQPTVAPVQAIVPTPAPQISPIPHPTPMPMSSLVPEPTFTPQLQQTPQQTVTPSQPGIVTQLQPALTVQPVLDAQPTVEIVGQSSRREVDVNKNQTSIPTRPQSSSTTDDVRQ</sequence>
<reference evidence="3" key="1">
    <citation type="submission" date="2025-08" db="UniProtKB">
        <authorList>
            <consortium name="RefSeq"/>
        </authorList>
    </citation>
    <scope>IDENTIFICATION</scope>
</reference>
<feature type="region of interest" description="Disordered" evidence="1">
    <location>
        <begin position="493"/>
        <end position="523"/>
    </location>
</feature>
<feature type="compositionally biased region" description="Polar residues" evidence="1">
    <location>
        <begin position="251"/>
        <end position="264"/>
    </location>
</feature>
<feature type="compositionally biased region" description="Low complexity" evidence="1">
    <location>
        <begin position="73"/>
        <end position="82"/>
    </location>
</feature>
<dbReference type="GeneID" id="118478204"/>
<feature type="region of interest" description="Disordered" evidence="1">
    <location>
        <begin position="166"/>
        <end position="213"/>
    </location>
</feature>
<evidence type="ECO:0000313" key="2">
    <source>
        <dbReference type="Proteomes" id="UP000694888"/>
    </source>
</evidence>
<feature type="compositionally biased region" description="Polar residues" evidence="1">
    <location>
        <begin position="502"/>
        <end position="523"/>
    </location>
</feature>
<dbReference type="RefSeq" id="XP_035827223.1">
    <property type="nucleotide sequence ID" value="XM_035971330.1"/>
</dbReference>